<dbReference type="Proteomes" id="UP000788426">
    <property type="component" value="Unassembled WGS sequence"/>
</dbReference>
<name>A0ABS6Y9V6_9BACT</name>
<evidence type="ECO:0000313" key="1">
    <source>
        <dbReference type="EMBL" id="MBW4768365.1"/>
    </source>
</evidence>
<evidence type="ECO:0000313" key="2">
    <source>
        <dbReference type="Proteomes" id="UP000788426"/>
    </source>
</evidence>
<dbReference type="RefSeq" id="WP_219479080.1">
    <property type="nucleotide sequence ID" value="NZ_JAHXCT010000001.1"/>
</dbReference>
<gene>
    <name evidence="1" type="ORF">KZO38_01090</name>
</gene>
<dbReference type="EMBL" id="JAHXCT010000001">
    <property type="protein sequence ID" value="MBW4768365.1"/>
    <property type="molecule type" value="Genomic_DNA"/>
</dbReference>
<reference evidence="1 2" key="1">
    <citation type="submission" date="2021-07" db="EMBL/GenBank/DDBJ databases">
        <title>Genomic diversity and antimicrobial resistance of Prevotella spp. isolated from chronic lung disease airways.</title>
        <authorList>
            <person name="Webb K.A."/>
            <person name="Olagoke O.S."/>
            <person name="Baird T."/>
            <person name="Neill J."/>
            <person name="Pham A."/>
            <person name="Wells T.J."/>
            <person name="Ramsay K.A."/>
            <person name="Bell S.C."/>
            <person name="Sarovich D.S."/>
            <person name="Price E.P."/>
        </authorList>
    </citation>
    <scope>NUCLEOTIDE SEQUENCE [LARGE SCALE GENOMIC DNA]</scope>
    <source>
        <strain evidence="1 2">SCHI0011.S.12</strain>
    </source>
</reference>
<proteinExistence type="predicted"/>
<sequence length="201" mass="23037">MENNLLNTESWSENVIIVDAECIDNTAFHLTVNFERMLERRIPKADFAHWLDCIALDGGIREGENNIQVILLHDKKSKQLNNFTPSNFEEELNQKAFKDHLGEFVISSFPYEEIVEKDALFTDITSTICNHANVKRVMIIPNHEKEALWNDLRIALNRVDDENKKITLFAMQPMPGGNFKQEILGYSLMSALGIKGSELKD</sequence>
<protein>
    <submittedName>
        <fullName evidence="1">Uncharacterized protein</fullName>
    </submittedName>
</protein>
<comment type="caution">
    <text evidence="1">The sequence shown here is derived from an EMBL/GenBank/DDBJ whole genome shotgun (WGS) entry which is preliminary data.</text>
</comment>
<keyword evidence="2" id="KW-1185">Reference proteome</keyword>
<accession>A0ABS6Y9V6</accession>
<organism evidence="1 2">
    <name type="scientific">Hoylesella nanceiensis</name>
    <dbReference type="NCBI Taxonomy" id="425941"/>
    <lineage>
        <taxon>Bacteria</taxon>
        <taxon>Pseudomonadati</taxon>
        <taxon>Bacteroidota</taxon>
        <taxon>Bacteroidia</taxon>
        <taxon>Bacteroidales</taxon>
        <taxon>Prevotellaceae</taxon>
        <taxon>Hoylesella</taxon>
    </lineage>
</organism>
<dbReference type="InterPro" id="IPR046729">
    <property type="entry name" value="DUF6621"/>
</dbReference>
<dbReference type="Pfam" id="PF20326">
    <property type="entry name" value="DUF6621"/>
    <property type="match status" value="1"/>
</dbReference>